<evidence type="ECO:0000256" key="3">
    <source>
        <dbReference type="ARBA" id="ARBA00022692"/>
    </source>
</evidence>
<keyword evidence="2 7" id="KW-1003">Cell membrane</keyword>
<dbReference type="InterPro" id="IPR005661">
    <property type="entry name" value="OadB_MmdB"/>
</dbReference>
<dbReference type="AlphaFoldDB" id="A0A124G1J0"/>
<feature type="transmembrane region" description="Helical" evidence="8">
    <location>
        <begin position="19"/>
        <end position="36"/>
    </location>
</feature>
<gene>
    <name evidence="9" type="ORF">DIT26_03935</name>
    <name evidence="10" type="ORF">XD86_0313</name>
    <name evidence="11" type="ORF">XE02_0356</name>
</gene>
<evidence type="ECO:0000313" key="12">
    <source>
        <dbReference type="Proteomes" id="UP000054260"/>
    </source>
</evidence>
<dbReference type="PATRIC" id="fig|1236046.5.peg.1445"/>
<dbReference type="NCBIfam" id="TIGR01109">
    <property type="entry name" value="Na_pump_decarbB"/>
    <property type="match status" value="1"/>
</dbReference>
<evidence type="ECO:0000256" key="4">
    <source>
        <dbReference type="ARBA" id="ARBA00022967"/>
    </source>
</evidence>
<dbReference type="PIRSF" id="PIRSF015658">
    <property type="entry name" value="MmdB_OadB"/>
    <property type="match status" value="1"/>
</dbReference>
<keyword evidence="7" id="KW-0813">Transport</keyword>
<keyword evidence="7" id="KW-0406">Ion transport</keyword>
<dbReference type="PANTHER" id="PTHR35806:SF1">
    <property type="entry name" value="OXALOACETATE DECARBOXYLASE BETA CHAIN 2"/>
    <property type="match status" value="1"/>
</dbReference>
<organism evidence="11 13">
    <name type="scientific">Mesotoga infera</name>
    <dbReference type="NCBI Taxonomy" id="1236046"/>
    <lineage>
        <taxon>Bacteria</taxon>
        <taxon>Thermotogati</taxon>
        <taxon>Thermotogota</taxon>
        <taxon>Thermotogae</taxon>
        <taxon>Kosmotogales</taxon>
        <taxon>Kosmotogaceae</taxon>
        <taxon>Mesotoga</taxon>
    </lineage>
</organism>
<sequence>MAALISGYLAQTGFATVSWENWVMFAIAGLLVYLAVAKDAEPLLLVPIAFGMVIANIPPEVTGVFAPGTGIMWILQQGLMLGIYPPLIFLGIGAVTDFSFVLANPKTLFLGAAAQIGIFVTFLSANWMGFSISDAAAIAIIGGADGPTSIYVASILESQFLPIIAIASYSYIALIPVLQPPIMRLLTTRKERSITMGKKLRKVSKLERIVFPIVATIAISLIVPQALPLVGMLMLGNLLRENGRTKRLVEASGKYISDTVIILLCVSVGAKADGKIFLTLESIMILGLGCAAFILATASGILFAKLMNVFSTNKVNPLIGAAGVSAVPTAARVAQKVASEEDPTNFVLMHAMGPNISGVIGSAVAAGVFLSII</sequence>
<dbReference type="EMBL" id="DQBS01000099">
    <property type="protein sequence ID" value="HCO69725.1"/>
    <property type="molecule type" value="Genomic_DNA"/>
</dbReference>
<dbReference type="PANTHER" id="PTHR35806">
    <property type="entry name" value="OXALOACETATE DECARBOXYLASE BETA CHAIN 2"/>
    <property type="match status" value="1"/>
</dbReference>
<feature type="transmembrane region" description="Helical" evidence="8">
    <location>
        <begin position="43"/>
        <end position="59"/>
    </location>
</feature>
<evidence type="ECO:0000313" key="11">
    <source>
        <dbReference type="EMBL" id="KUK90832.1"/>
    </source>
</evidence>
<dbReference type="EMBL" id="LGGH01000027">
    <property type="protein sequence ID" value="KUK68239.1"/>
    <property type="molecule type" value="Genomic_DNA"/>
</dbReference>
<dbReference type="GO" id="GO:0005886">
    <property type="term" value="C:plasma membrane"/>
    <property type="evidence" value="ECO:0007669"/>
    <property type="project" value="UniProtKB-SubCell"/>
</dbReference>
<evidence type="ECO:0000313" key="14">
    <source>
        <dbReference type="Proteomes" id="UP000264215"/>
    </source>
</evidence>
<feature type="transmembrane region" description="Helical" evidence="8">
    <location>
        <begin position="71"/>
        <end position="95"/>
    </location>
</feature>
<comment type="caution">
    <text evidence="11">The sequence shown here is derived from an EMBL/GenBank/DDBJ whole genome shotgun (WGS) entry which is preliminary data.</text>
</comment>
<dbReference type="GO" id="GO:0016829">
    <property type="term" value="F:lyase activity"/>
    <property type="evidence" value="ECO:0007669"/>
    <property type="project" value="InterPro"/>
</dbReference>
<feature type="transmembrane region" description="Helical" evidence="8">
    <location>
        <begin position="209"/>
        <end position="235"/>
    </location>
</feature>
<reference evidence="9 14" key="3">
    <citation type="journal article" date="2018" name="Nat. Biotechnol.">
        <title>A standardized bacterial taxonomy based on genome phylogeny substantially revises the tree of life.</title>
        <authorList>
            <person name="Parks D.H."/>
            <person name="Chuvochina M."/>
            <person name="Waite D.W."/>
            <person name="Rinke C."/>
            <person name="Skarshewski A."/>
            <person name="Chaumeil P.A."/>
            <person name="Hugenholtz P."/>
        </authorList>
    </citation>
    <scope>NUCLEOTIDE SEQUENCE [LARGE SCALE GENOMIC DNA]</scope>
    <source>
        <strain evidence="9">UBA9905</strain>
    </source>
</reference>
<feature type="transmembrane region" description="Helical" evidence="8">
    <location>
        <begin position="107"/>
        <end position="129"/>
    </location>
</feature>
<feature type="transmembrane region" description="Helical" evidence="8">
    <location>
        <begin position="284"/>
        <end position="304"/>
    </location>
</feature>
<comment type="subcellular location">
    <subcellularLocation>
        <location evidence="1">Cell membrane</location>
        <topology evidence="1">Multi-pass membrane protein</topology>
    </subcellularLocation>
</comment>
<reference evidence="12 13" key="2">
    <citation type="journal article" date="2015" name="MBio">
        <title>Genome-Resolved Metagenomic Analysis Reveals Roles for Candidate Phyla and Other Microbial Community Members in Biogeochemical Transformations in Oil Reservoirs.</title>
        <authorList>
            <person name="Hu P."/>
            <person name="Tom L."/>
            <person name="Singh A."/>
            <person name="Thomas B.C."/>
            <person name="Baker B.J."/>
            <person name="Piceno Y.M."/>
            <person name="Andersen G.L."/>
            <person name="Banfield J.F."/>
        </authorList>
    </citation>
    <scope>NUCLEOTIDE SEQUENCE [LARGE SCALE GENOMIC DNA]</scope>
</reference>
<evidence type="ECO:0000256" key="5">
    <source>
        <dbReference type="ARBA" id="ARBA00022989"/>
    </source>
</evidence>
<feature type="transmembrane region" description="Helical" evidence="8">
    <location>
        <begin position="160"/>
        <end position="178"/>
    </location>
</feature>
<evidence type="ECO:0000256" key="2">
    <source>
        <dbReference type="ARBA" id="ARBA00022475"/>
    </source>
</evidence>
<dbReference type="Proteomes" id="UP000264215">
    <property type="component" value="Unassembled WGS sequence"/>
</dbReference>
<dbReference type="Proteomes" id="UP000054260">
    <property type="component" value="Unassembled WGS sequence"/>
</dbReference>
<dbReference type="Proteomes" id="UP000055014">
    <property type="component" value="Unassembled WGS sequence"/>
</dbReference>
<proteinExistence type="predicted"/>
<keyword evidence="5 8" id="KW-1133">Transmembrane helix</keyword>
<evidence type="ECO:0000313" key="10">
    <source>
        <dbReference type="EMBL" id="KUK68239.1"/>
    </source>
</evidence>
<keyword evidence="4" id="KW-1278">Translocase</keyword>
<evidence type="ECO:0000256" key="1">
    <source>
        <dbReference type="ARBA" id="ARBA00004651"/>
    </source>
</evidence>
<dbReference type="Pfam" id="PF03977">
    <property type="entry name" value="OAD_beta"/>
    <property type="match status" value="1"/>
</dbReference>
<evidence type="ECO:0000313" key="9">
    <source>
        <dbReference type="EMBL" id="HCO69725.1"/>
    </source>
</evidence>
<protein>
    <submittedName>
        <fullName evidence="9">Glutaconyl-CoA decarboxylase subunit beta</fullName>
    </submittedName>
    <submittedName>
        <fullName evidence="11">Sodium ion-translocating decarboxylase, beta subunit</fullName>
    </submittedName>
</protein>
<evidence type="ECO:0000313" key="13">
    <source>
        <dbReference type="Proteomes" id="UP000055014"/>
    </source>
</evidence>
<dbReference type="GO" id="GO:0006814">
    <property type="term" value="P:sodium ion transport"/>
    <property type="evidence" value="ECO:0007669"/>
    <property type="project" value="UniProtKB-UniRule"/>
</dbReference>
<reference evidence="11" key="1">
    <citation type="journal article" date="2015" name="MBio">
        <title>Genome-resolved metagenomic analysis reveals roles for candidate phyla and other microbial community members in biogeochemical transformations in oil reservoirs.</title>
        <authorList>
            <person name="Hu P."/>
            <person name="Tom L."/>
            <person name="Singh A."/>
            <person name="Thomas B.C."/>
            <person name="Baker B.J."/>
            <person name="Piceno Y.M."/>
            <person name="Andersen G.L."/>
            <person name="Banfield J.F."/>
        </authorList>
    </citation>
    <scope>NUCLEOTIDE SEQUENCE [LARGE SCALE GENOMIC DNA]</scope>
    <source>
        <strain evidence="10">46_47</strain>
        <strain evidence="11">46_70</strain>
    </source>
</reference>
<keyword evidence="7" id="KW-0915">Sodium</keyword>
<keyword evidence="3 8" id="KW-0812">Transmembrane</keyword>
<evidence type="ECO:0000256" key="7">
    <source>
        <dbReference type="PIRNR" id="PIRNR015658"/>
    </source>
</evidence>
<name>A0A124G1J0_9BACT</name>
<keyword evidence="7" id="KW-0739">Sodium transport</keyword>
<dbReference type="EMBL" id="LGGW01000018">
    <property type="protein sequence ID" value="KUK90832.1"/>
    <property type="molecule type" value="Genomic_DNA"/>
</dbReference>
<accession>A0A124G1J0</accession>
<keyword evidence="6 7" id="KW-0472">Membrane</keyword>
<evidence type="ECO:0000256" key="8">
    <source>
        <dbReference type="SAM" id="Phobius"/>
    </source>
</evidence>
<evidence type="ECO:0000256" key="6">
    <source>
        <dbReference type="ARBA" id="ARBA00023136"/>
    </source>
</evidence>